<reference evidence="3 4" key="1">
    <citation type="submission" date="2023-11" db="EMBL/GenBank/DDBJ databases">
        <title>Coraliomargarita sp. nov., isolated from marine algae.</title>
        <authorList>
            <person name="Lee J.K."/>
            <person name="Baek J.H."/>
            <person name="Kim J.M."/>
            <person name="Choi D.G."/>
            <person name="Jeon C.O."/>
        </authorList>
    </citation>
    <scope>NUCLEOTIDE SEQUENCE [LARGE SCALE GENOMIC DNA]</scope>
    <source>
        <strain evidence="3 4">J2-16</strain>
    </source>
</reference>
<protein>
    <submittedName>
        <fullName evidence="3">Sialate O-acetylesterase</fullName>
    </submittedName>
</protein>
<evidence type="ECO:0000313" key="3">
    <source>
        <dbReference type="EMBL" id="WPJ96264.1"/>
    </source>
</evidence>
<dbReference type="PANTHER" id="PTHR22901">
    <property type="entry name" value="SIALATE O-ACETYLESTERASE"/>
    <property type="match status" value="1"/>
</dbReference>
<evidence type="ECO:0000256" key="1">
    <source>
        <dbReference type="ARBA" id="ARBA00022801"/>
    </source>
</evidence>
<organism evidence="3 4">
    <name type="scientific">Coraliomargarita algicola</name>
    <dbReference type="NCBI Taxonomy" id="3092156"/>
    <lineage>
        <taxon>Bacteria</taxon>
        <taxon>Pseudomonadati</taxon>
        <taxon>Verrucomicrobiota</taxon>
        <taxon>Opitutia</taxon>
        <taxon>Puniceicoccales</taxon>
        <taxon>Coraliomargaritaceae</taxon>
        <taxon>Coraliomargarita</taxon>
    </lineage>
</organism>
<dbReference type="Gene3D" id="3.40.50.1110">
    <property type="entry name" value="SGNH hydrolase"/>
    <property type="match status" value="1"/>
</dbReference>
<dbReference type="EMBL" id="CP138858">
    <property type="protein sequence ID" value="WPJ96264.1"/>
    <property type="molecule type" value="Genomic_DNA"/>
</dbReference>
<dbReference type="InterPro" id="IPR039329">
    <property type="entry name" value="SIAE"/>
</dbReference>
<name>A0ABZ0RM02_9BACT</name>
<dbReference type="Proteomes" id="UP001324993">
    <property type="component" value="Chromosome"/>
</dbReference>
<accession>A0ABZ0RM02</accession>
<gene>
    <name evidence="3" type="ORF">SH580_00930</name>
</gene>
<dbReference type="SUPFAM" id="SSF52266">
    <property type="entry name" value="SGNH hydrolase"/>
    <property type="match status" value="1"/>
</dbReference>
<evidence type="ECO:0000259" key="2">
    <source>
        <dbReference type="Pfam" id="PF03629"/>
    </source>
</evidence>
<keyword evidence="1" id="KW-0378">Hydrolase</keyword>
<dbReference type="InterPro" id="IPR036514">
    <property type="entry name" value="SGNH_hydro_sf"/>
</dbReference>
<evidence type="ECO:0000313" key="4">
    <source>
        <dbReference type="Proteomes" id="UP001324993"/>
    </source>
</evidence>
<feature type="domain" description="Sialate O-acetylesterase" evidence="2">
    <location>
        <begin position="109"/>
        <end position="233"/>
    </location>
</feature>
<sequence>MKFLYRIVLLAGLLLNGSLQASLELGSLFTDHMVLQREMPIPVWGLADPQATIEVSFGEQIQTITADAEGQWMLHLEPEAASYDPRTMTVRALASQNAPIELSDVLVGEVWICSGQSNMQFGVNAVPELKALTAQSKHIRSFEVKRTVAFTEQATCEGEWLDSYPSSAVAFGFAYFLQAQADVPVGIILTAWGSSSLEAWMPRDMVETVPHFKTLMEEFDADTATRRKIQSILDGPQPWSKSDDVFLRRQTNVLYNAMMAPLAPYAARGLVWYQGERNTQSMYGMVEAPWFARNSGMLKYGDTLKKWMLRYRQEWGRDDFQFLVVMLPGYYNPPETSPQGDAESPITHSWAWIRESQLKALELPHVAVANTIDLGSEKNVHPRDKLPVAERLALLAARDIHGLEVEAEGPVMQRVEAAGDSLVVRFEHAAGLKTTDGKAPSAFWIADESAHWVSATAELRGETVVLRSTELKRPLYVRYAFAGKPGVNLVNAAGLPAYPFRTDRFQP</sequence>
<keyword evidence="4" id="KW-1185">Reference proteome</keyword>
<dbReference type="Pfam" id="PF03629">
    <property type="entry name" value="SASA"/>
    <property type="match status" value="1"/>
</dbReference>
<dbReference type="PANTHER" id="PTHR22901:SF0">
    <property type="entry name" value="SIALATE O-ACETYLESTERASE"/>
    <property type="match status" value="1"/>
</dbReference>
<dbReference type="InterPro" id="IPR005181">
    <property type="entry name" value="SASA"/>
</dbReference>
<dbReference type="RefSeq" id="WP_319833127.1">
    <property type="nucleotide sequence ID" value="NZ_CP138858.1"/>
</dbReference>
<proteinExistence type="predicted"/>